<protein>
    <recommendedName>
        <fullName evidence="1">HNH nuclease domain-containing protein</fullName>
    </recommendedName>
</protein>
<evidence type="ECO:0000313" key="3">
    <source>
        <dbReference type="Proteomes" id="UP000178659"/>
    </source>
</evidence>
<dbReference type="AlphaFoldDB" id="A0A1G1VEY1"/>
<evidence type="ECO:0000259" key="1">
    <source>
        <dbReference type="SMART" id="SM00507"/>
    </source>
</evidence>
<dbReference type="Proteomes" id="UP000178659">
    <property type="component" value="Unassembled WGS sequence"/>
</dbReference>
<proteinExistence type="predicted"/>
<accession>A0A1G1VEY1</accession>
<reference evidence="2 3" key="1">
    <citation type="journal article" date="2016" name="Nat. Commun.">
        <title>Thousands of microbial genomes shed light on interconnected biogeochemical processes in an aquifer system.</title>
        <authorList>
            <person name="Anantharaman K."/>
            <person name="Brown C.T."/>
            <person name="Hug L.A."/>
            <person name="Sharon I."/>
            <person name="Castelle C.J."/>
            <person name="Probst A.J."/>
            <person name="Thomas B.C."/>
            <person name="Singh A."/>
            <person name="Wilkins M.J."/>
            <person name="Karaoz U."/>
            <person name="Brodie E.L."/>
            <person name="Williams K.H."/>
            <person name="Hubbard S.S."/>
            <person name="Banfield J.F."/>
        </authorList>
    </citation>
    <scope>NUCLEOTIDE SEQUENCE [LARGE SCALE GENOMIC DNA]</scope>
</reference>
<feature type="domain" description="HNH nuclease" evidence="1">
    <location>
        <begin position="96"/>
        <end position="147"/>
    </location>
</feature>
<sequence>MALTKCNICQKEFYIKPSHLKRGWGKYCSIKCRATAQFRGKDVKCFICLKTVYRSPKSLTKAKSGKYFCSKSCQTLWRNGIYVGNNSPNWKNGEHAYRKILKRSSKSLACTLCGITDERILTAHHMDHNRNNNDLDNLTWLCLNCHHLVHHNKVLKQQLMDKASKK</sequence>
<evidence type="ECO:0000313" key="2">
    <source>
        <dbReference type="EMBL" id="OGY13984.1"/>
    </source>
</evidence>
<dbReference type="EMBL" id="MHCC01000005">
    <property type="protein sequence ID" value="OGY13984.1"/>
    <property type="molecule type" value="Genomic_DNA"/>
</dbReference>
<dbReference type="InterPro" id="IPR003615">
    <property type="entry name" value="HNH_nuc"/>
</dbReference>
<dbReference type="SMART" id="SM00507">
    <property type="entry name" value="HNHc"/>
    <property type="match status" value="1"/>
</dbReference>
<gene>
    <name evidence="2" type="ORF">A3A77_02775</name>
</gene>
<name>A0A1G1VEY1_9BACT</name>
<organism evidence="2 3">
    <name type="scientific">Candidatus Blackburnbacteria bacterium RIFCSPLOWO2_01_FULL_40_20</name>
    <dbReference type="NCBI Taxonomy" id="1797519"/>
    <lineage>
        <taxon>Bacteria</taxon>
        <taxon>Candidatus Blackburniibacteriota</taxon>
    </lineage>
</organism>
<comment type="caution">
    <text evidence="2">The sequence shown here is derived from an EMBL/GenBank/DDBJ whole genome shotgun (WGS) entry which is preliminary data.</text>
</comment>